<evidence type="ECO:0000313" key="3">
    <source>
        <dbReference type="Proteomes" id="UP000315344"/>
    </source>
</evidence>
<name>A0A533IDA0_PARDE</name>
<feature type="transmembrane region" description="Helical" evidence="1">
    <location>
        <begin position="63"/>
        <end position="93"/>
    </location>
</feature>
<organism evidence="2 3">
    <name type="scientific">Paracoccus denitrificans</name>
    <dbReference type="NCBI Taxonomy" id="266"/>
    <lineage>
        <taxon>Bacteria</taxon>
        <taxon>Pseudomonadati</taxon>
        <taxon>Pseudomonadota</taxon>
        <taxon>Alphaproteobacteria</taxon>
        <taxon>Rhodobacterales</taxon>
        <taxon>Paracoccaceae</taxon>
        <taxon>Paracoccus</taxon>
    </lineage>
</organism>
<dbReference type="Pfam" id="PF14079">
    <property type="entry name" value="DUF4260"/>
    <property type="match status" value="1"/>
</dbReference>
<evidence type="ECO:0000313" key="2">
    <source>
        <dbReference type="EMBL" id="TKW67762.1"/>
    </source>
</evidence>
<comment type="caution">
    <text evidence="2">The sequence shown here is derived from an EMBL/GenBank/DDBJ whole genome shotgun (WGS) entry which is preliminary data.</text>
</comment>
<dbReference type="AlphaFoldDB" id="A0A533IDA0"/>
<accession>A0A533IDA0</accession>
<reference evidence="2 3" key="1">
    <citation type="journal article" date="2017" name="Nat. Commun.">
        <title>In situ click chemistry generation of cyclooxygenase-2 inhibitors.</title>
        <authorList>
            <person name="Bhardwaj A."/>
            <person name="Kaur J."/>
            <person name="Wuest M."/>
            <person name="Wuest F."/>
        </authorList>
    </citation>
    <scope>NUCLEOTIDE SEQUENCE [LARGE SCALE GENOMIC DNA]</scope>
    <source>
        <strain evidence="2">S2_012_000_R3_94</strain>
    </source>
</reference>
<keyword evidence="1" id="KW-0472">Membrane</keyword>
<gene>
    <name evidence="2" type="ORF">DI616_05470</name>
</gene>
<keyword evidence="1" id="KW-1133">Transmembrane helix</keyword>
<evidence type="ECO:0000256" key="1">
    <source>
        <dbReference type="SAM" id="Phobius"/>
    </source>
</evidence>
<dbReference type="Proteomes" id="UP000315344">
    <property type="component" value="Unassembled WGS sequence"/>
</dbReference>
<sequence length="123" mass="13897">MKTEIIWQRIEGALIFVIGLWAYTSLGGGFSWWQWFLAFFAPDLGFAGYLLGRRVGAFVYNFLHIYVFGLVVLMLGSLSGSTLMMLLGAMWFAHAGFDRMLGYGLKTDQGFRFTHLGQIGRKP</sequence>
<dbReference type="InterPro" id="IPR025356">
    <property type="entry name" value="DUF4260"/>
</dbReference>
<feature type="transmembrane region" description="Helical" evidence="1">
    <location>
        <begin position="7"/>
        <end position="26"/>
    </location>
</feature>
<protein>
    <submittedName>
        <fullName evidence="2">DUF4260 family protein</fullName>
    </submittedName>
</protein>
<proteinExistence type="predicted"/>
<dbReference type="EMBL" id="VAFL01000003">
    <property type="protein sequence ID" value="TKW67762.1"/>
    <property type="molecule type" value="Genomic_DNA"/>
</dbReference>
<keyword evidence="1" id="KW-0812">Transmembrane</keyword>